<feature type="transmembrane region" description="Helical" evidence="5">
    <location>
        <begin position="503"/>
        <end position="531"/>
    </location>
</feature>
<reference evidence="6 7" key="2">
    <citation type="journal article" date="2013" name="PLoS Genet.">
        <title>Comparative genome structure, secondary metabolite, and effector coding capacity across Cochliobolus pathogens.</title>
        <authorList>
            <person name="Condon B.J."/>
            <person name="Leng Y."/>
            <person name="Wu D."/>
            <person name="Bushley K.E."/>
            <person name="Ohm R.A."/>
            <person name="Otillar R."/>
            <person name="Martin J."/>
            <person name="Schackwitz W."/>
            <person name="Grimwood J."/>
            <person name="MohdZainudin N."/>
            <person name="Xue C."/>
            <person name="Wang R."/>
            <person name="Manning V.A."/>
            <person name="Dhillon B."/>
            <person name="Tu Z.J."/>
            <person name="Steffenson B.J."/>
            <person name="Salamov A."/>
            <person name="Sun H."/>
            <person name="Lowry S."/>
            <person name="LaButti K."/>
            <person name="Han J."/>
            <person name="Copeland A."/>
            <person name="Lindquist E."/>
            <person name="Barry K."/>
            <person name="Schmutz J."/>
            <person name="Baker S.E."/>
            <person name="Ciuffetti L.M."/>
            <person name="Grigoriev I.V."/>
            <person name="Zhong S."/>
            <person name="Turgeon B.G."/>
        </authorList>
    </citation>
    <scope>NUCLEOTIDE SEQUENCE [LARGE SCALE GENOMIC DNA]</scope>
    <source>
        <strain evidence="7">28A</strain>
    </source>
</reference>
<dbReference type="GO" id="GO:0016020">
    <property type="term" value="C:membrane"/>
    <property type="evidence" value="ECO:0007669"/>
    <property type="project" value="UniProtKB-SubCell"/>
</dbReference>
<evidence type="ECO:0000313" key="6">
    <source>
        <dbReference type="EMBL" id="EOA90556.1"/>
    </source>
</evidence>
<evidence type="ECO:0000313" key="7">
    <source>
        <dbReference type="Proteomes" id="UP000016935"/>
    </source>
</evidence>
<accession>R0J1A7</accession>
<gene>
    <name evidence="6" type="ORF">SETTUDRAFT_146490</name>
</gene>
<keyword evidence="7" id="KW-1185">Reference proteome</keyword>
<dbReference type="Proteomes" id="UP000016935">
    <property type="component" value="Unassembled WGS sequence"/>
</dbReference>
<dbReference type="Gene3D" id="1.20.58.340">
    <property type="entry name" value="Magnesium transport protein CorA, transmembrane region"/>
    <property type="match status" value="1"/>
</dbReference>
<dbReference type="GeneID" id="19396870"/>
<dbReference type="AlphaFoldDB" id="R0J1A7"/>
<dbReference type="EMBL" id="KB908493">
    <property type="protein sequence ID" value="EOA90556.1"/>
    <property type="molecule type" value="Genomic_DNA"/>
</dbReference>
<evidence type="ECO:0000256" key="4">
    <source>
        <dbReference type="ARBA" id="ARBA00023136"/>
    </source>
</evidence>
<dbReference type="eggNOG" id="ENOG502SJAE">
    <property type="taxonomic scope" value="Eukaryota"/>
</dbReference>
<dbReference type="STRING" id="671987.R0J1A7"/>
<keyword evidence="4 5" id="KW-0472">Membrane</keyword>
<dbReference type="RefSeq" id="XP_008022369.1">
    <property type="nucleotide sequence ID" value="XM_008024178.1"/>
</dbReference>
<feature type="transmembrane region" description="Helical" evidence="5">
    <location>
        <begin position="472"/>
        <end position="491"/>
    </location>
</feature>
<comment type="subcellular location">
    <subcellularLocation>
        <location evidence="1">Membrane</location>
        <topology evidence="1">Multi-pass membrane protein</topology>
    </subcellularLocation>
</comment>
<keyword evidence="2 5" id="KW-0812">Transmembrane</keyword>
<keyword evidence="3 5" id="KW-1133">Transmembrane helix</keyword>
<protein>
    <submittedName>
        <fullName evidence="6">Uncharacterized protein</fullName>
    </submittedName>
</protein>
<evidence type="ECO:0000256" key="5">
    <source>
        <dbReference type="SAM" id="Phobius"/>
    </source>
</evidence>
<dbReference type="HOGENOM" id="CLU_491890_0_0_1"/>
<evidence type="ECO:0000256" key="3">
    <source>
        <dbReference type="ARBA" id="ARBA00022989"/>
    </source>
</evidence>
<dbReference type="SUPFAM" id="SSF144083">
    <property type="entry name" value="Magnesium transport protein CorA, transmembrane region"/>
    <property type="match status" value="1"/>
</dbReference>
<evidence type="ECO:0000256" key="2">
    <source>
        <dbReference type="ARBA" id="ARBA00022692"/>
    </source>
</evidence>
<name>R0J1A7_EXST2</name>
<proteinExistence type="predicted"/>
<dbReference type="InterPro" id="IPR045863">
    <property type="entry name" value="CorA_TM1_TM2"/>
</dbReference>
<organism evidence="6 7">
    <name type="scientific">Exserohilum turcicum (strain 28A)</name>
    <name type="common">Northern leaf blight fungus</name>
    <name type="synonym">Setosphaeria turcica</name>
    <dbReference type="NCBI Taxonomy" id="671987"/>
    <lineage>
        <taxon>Eukaryota</taxon>
        <taxon>Fungi</taxon>
        <taxon>Dikarya</taxon>
        <taxon>Ascomycota</taxon>
        <taxon>Pezizomycotina</taxon>
        <taxon>Dothideomycetes</taxon>
        <taxon>Pleosporomycetidae</taxon>
        <taxon>Pleosporales</taxon>
        <taxon>Pleosporineae</taxon>
        <taxon>Pleosporaceae</taxon>
        <taxon>Exserohilum</taxon>
    </lineage>
</organism>
<evidence type="ECO:0000256" key="1">
    <source>
        <dbReference type="ARBA" id="ARBA00004141"/>
    </source>
</evidence>
<dbReference type="OrthoDB" id="5428055at2759"/>
<reference evidence="6 7" key="1">
    <citation type="journal article" date="2012" name="PLoS Pathog.">
        <title>Diverse lifestyles and strategies of plant pathogenesis encoded in the genomes of eighteen Dothideomycetes fungi.</title>
        <authorList>
            <person name="Ohm R.A."/>
            <person name="Feau N."/>
            <person name="Henrissat B."/>
            <person name="Schoch C.L."/>
            <person name="Horwitz B.A."/>
            <person name="Barry K.W."/>
            <person name="Condon B.J."/>
            <person name="Copeland A.C."/>
            <person name="Dhillon B."/>
            <person name="Glaser F."/>
            <person name="Hesse C.N."/>
            <person name="Kosti I."/>
            <person name="LaButti K."/>
            <person name="Lindquist E.A."/>
            <person name="Lucas S."/>
            <person name="Salamov A.A."/>
            <person name="Bradshaw R.E."/>
            <person name="Ciuffetti L."/>
            <person name="Hamelin R.C."/>
            <person name="Kema G.H.J."/>
            <person name="Lawrence C."/>
            <person name="Scott J.A."/>
            <person name="Spatafora J.W."/>
            <person name="Turgeon B.G."/>
            <person name="de Wit P.J.G.M."/>
            <person name="Zhong S."/>
            <person name="Goodwin S.B."/>
            <person name="Grigoriev I.V."/>
        </authorList>
    </citation>
    <scope>NUCLEOTIDE SEQUENCE [LARGE SCALE GENOMIC DNA]</scope>
    <source>
        <strain evidence="7">28A</strain>
    </source>
</reference>
<sequence length="554" mass="62400">MDDRESPTGIWNERSATFCEQDAREAYHELIETQLHWLFPTFLRNLQAQTPCEREKGRVAVIEYVDDEDEGAEPDIFKSSHDLQTHFEDPIATTEKTGPRKRLFILEDLGLNYVEVLGSQLRIPPSFFAAHSADPATPEFNHRNPFRRYSEHTFVIRYASTQPVRIEADPEVHGTVFKCDFNVDRHIYCYDPKGPIFDQPKCYHALSFWTSGVRHDGSWDSILLVDPPVGPYVTSLSDGRRLRVDDTSTEHAYTRMSSLDPDFSTVTILPGDASSWSRTWQRPAYMSILDDILALAPRTPAHATGPKSCTDVARKLVLCHFLAFLRRRILNMLRLQANPRTAVPHVNRCDYLRDFDQGVLSRWHHHVFGFVVNVKYNMGLVAGEAKEHFEVLGLNRTTTSSTHPHSTAAAAAGEMQLEMQVQAWERDGWLAVQEHCTKILTMADAFLHSYLQFCSMQEAQAANRNALSLARITNLTMVFVPLGTIAAIFSMSDAFMPGESKSWVFWVTAVPVLVLTFAVTVGVRGVLARWCGGLWGSMKRKGVGVGREAGAGIV</sequence>